<evidence type="ECO:0000259" key="3">
    <source>
        <dbReference type="PROSITE" id="PS51194"/>
    </source>
</evidence>
<keyword evidence="1" id="KW-0378">Hydrolase</keyword>
<dbReference type="GO" id="GO:0016787">
    <property type="term" value="F:hydrolase activity"/>
    <property type="evidence" value="ECO:0007669"/>
    <property type="project" value="UniProtKB-KW"/>
</dbReference>
<sequence length="561" mass="62476">MELLVDIKTDAVVQIAKLHVDLKEEKNEGGLQMTFKGTLLPYQPEAVERMCERQKMLVAYDLGLGKTVLTIAAIEQLMDEKRIKEPGLVICLSSLKYQWHNQIGKFTDGTSKSLVIDGTPKKRAEQYAEALDWRNTGIDYIILNYEQVVNDWESVRNLPRGFVVLDEATAIKSFRSKRSKAVKKLGNAPFRFALTGTPIENGKPEELYSIMQFVDSTVLGRFDIFDSTFIVRNNWGAVKNYRNLPTLHTKLKEACVRKAQKDADVAPYLPDSIHKEPVKIVLDRKSSKLYARIANDLVNDLDEAQNLFGSGFNIMAHYGYENKHGGPEDELRGRIMSKVGCLKMLCSHPALLHTSARKYLSINNEGSAYAHDLKEAGMLEGLDTSPKLDYLIQYVKEFLDQDEANKVVIFATYVDMLDLIAEGLGADQCRLYSGRIDAKTKEENKIAFNTFSNIRVLISSDAGGYGVDLPAANLLINFDLPWSSGSATQRNGRIMRASSTWPSIVIQDLIVQGSIEERQYEALQQKNALASAVVDGEGIDDKGGIPMTVGSLKAFLASATV</sequence>
<dbReference type="InterPro" id="IPR049730">
    <property type="entry name" value="SNF2/RAD54-like_C"/>
</dbReference>
<dbReference type="EMBL" id="LR796484">
    <property type="protein sequence ID" value="CAB4148128.1"/>
    <property type="molecule type" value="Genomic_DNA"/>
</dbReference>
<reference evidence="4" key="1">
    <citation type="submission" date="2020-04" db="EMBL/GenBank/DDBJ databases">
        <authorList>
            <person name="Chiriac C."/>
            <person name="Salcher M."/>
            <person name="Ghai R."/>
            <person name="Kavagutti S V."/>
        </authorList>
    </citation>
    <scope>NUCLEOTIDE SEQUENCE</scope>
</reference>
<accession>A0A6J5MNA5</accession>
<evidence type="ECO:0000259" key="2">
    <source>
        <dbReference type="PROSITE" id="PS51192"/>
    </source>
</evidence>
<feature type="domain" description="Helicase C-terminal" evidence="3">
    <location>
        <begin position="387"/>
        <end position="534"/>
    </location>
</feature>
<dbReference type="Gene3D" id="3.40.50.10810">
    <property type="entry name" value="Tandem AAA-ATPase domain"/>
    <property type="match status" value="1"/>
</dbReference>
<dbReference type="GO" id="GO:0004386">
    <property type="term" value="F:helicase activity"/>
    <property type="evidence" value="ECO:0007669"/>
    <property type="project" value="UniProtKB-KW"/>
</dbReference>
<keyword evidence="4" id="KW-0347">Helicase</keyword>
<evidence type="ECO:0000313" key="4">
    <source>
        <dbReference type="EMBL" id="CAB4148128.1"/>
    </source>
</evidence>
<dbReference type="InterPro" id="IPR014001">
    <property type="entry name" value="Helicase_ATP-bd"/>
</dbReference>
<dbReference type="PANTHER" id="PTHR10799">
    <property type="entry name" value="SNF2/RAD54 HELICASE FAMILY"/>
    <property type="match status" value="1"/>
</dbReference>
<dbReference type="SMART" id="SM00490">
    <property type="entry name" value="HELICc"/>
    <property type="match status" value="1"/>
</dbReference>
<proteinExistence type="predicted"/>
<protein>
    <submittedName>
        <fullName evidence="4">HepA Superfamily II DNA/RNA helicases, SNF2 family</fullName>
    </submittedName>
</protein>
<dbReference type="PROSITE" id="PS51194">
    <property type="entry name" value="HELICASE_CTER"/>
    <property type="match status" value="1"/>
</dbReference>
<dbReference type="InterPro" id="IPR027417">
    <property type="entry name" value="P-loop_NTPase"/>
</dbReference>
<gene>
    <name evidence="4" type="ORF">UFOVP429_113</name>
    <name evidence="5" type="ORF">UFOVP696_54</name>
</gene>
<dbReference type="Gene3D" id="3.40.50.300">
    <property type="entry name" value="P-loop containing nucleotide triphosphate hydrolases"/>
    <property type="match status" value="1"/>
</dbReference>
<dbReference type="SMART" id="SM00487">
    <property type="entry name" value="DEXDc"/>
    <property type="match status" value="1"/>
</dbReference>
<dbReference type="Pfam" id="PF00271">
    <property type="entry name" value="Helicase_C"/>
    <property type="match status" value="1"/>
</dbReference>
<evidence type="ECO:0000313" key="5">
    <source>
        <dbReference type="EMBL" id="CAB4158186.1"/>
    </source>
</evidence>
<dbReference type="CDD" id="cd18793">
    <property type="entry name" value="SF2_C_SNF"/>
    <property type="match status" value="1"/>
</dbReference>
<keyword evidence="4" id="KW-0547">Nucleotide-binding</keyword>
<dbReference type="EMBL" id="LR796666">
    <property type="protein sequence ID" value="CAB4158186.1"/>
    <property type="molecule type" value="Genomic_DNA"/>
</dbReference>
<dbReference type="Pfam" id="PF00176">
    <property type="entry name" value="SNF2-rel_dom"/>
    <property type="match status" value="1"/>
</dbReference>
<feature type="domain" description="Helicase ATP-binding" evidence="2">
    <location>
        <begin position="47"/>
        <end position="216"/>
    </location>
</feature>
<dbReference type="InterPro" id="IPR038718">
    <property type="entry name" value="SNF2-like_sf"/>
</dbReference>
<dbReference type="GO" id="GO:0005524">
    <property type="term" value="F:ATP binding"/>
    <property type="evidence" value="ECO:0007669"/>
    <property type="project" value="InterPro"/>
</dbReference>
<dbReference type="SUPFAM" id="SSF52540">
    <property type="entry name" value="P-loop containing nucleoside triphosphate hydrolases"/>
    <property type="match status" value="2"/>
</dbReference>
<keyword evidence="4" id="KW-0067">ATP-binding</keyword>
<name>A0A6J5MNA5_9CAUD</name>
<dbReference type="PROSITE" id="PS51192">
    <property type="entry name" value="HELICASE_ATP_BIND_1"/>
    <property type="match status" value="1"/>
</dbReference>
<dbReference type="InterPro" id="IPR000330">
    <property type="entry name" value="SNF2_N"/>
</dbReference>
<organism evidence="4">
    <name type="scientific">uncultured Caudovirales phage</name>
    <dbReference type="NCBI Taxonomy" id="2100421"/>
    <lineage>
        <taxon>Viruses</taxon>
        <taxon>Duplodnaviria</taxon>
        <taxon>Heunggongvirae</taxon>
        <taxon>Uroviricota</taxon>
        <taxon>Caudoviricetes</taxon>
        <taxon>Peduoviridae</taxon>
        <taxon>Maltschvirus</taxon>
        <taxon>Maltschvirus maltsch</taxon>
    </lineage>
</organism>
<dbReference type="InterPro" id="IPR001650">
    <property type="entry name" value="Helicase_C-like"/>
</dbReference>
<evidence type="ECO:0000256" key="1">
    <source>
        <dbReference type="ARBA" id="ARBA00022801"/>
    </source>
</evidence>